<sequence>ILEDFVFGRFDYRVDFILQDFCFDFREDFVCI</sequence>
<dbReference type="Proteomes" id="UP000887458">
    <property type="component" value="Unassembled WGS sequence"/>
</dbReference>
<reference evidence="1 2" key="1">
    <citation type="journal article" date="2018" name="J. Allergy Clin. Immunol.">
        <title>High-quality assembly of Dermatophagoides pteronyssinus genome and transcriptome reveals a wide range of novel allergens.</title>
        <authorList>
            <person name="Liu X.Y."/>
            <person name="Yang K.Y."/>
            <person name="Wang M.Q."/>
            <person name="Kwok J.S."/>
            <person name="Zeng X."/>
            <person name="Yang Z."/>
            <person name="Xiao X.J."/>
            <person name="Lau C.P."/>
            <person name="Li Y."/>
            <person name="Huang Z.M."/>
            <person name="Ba J.G."/>
            <person name="Yim A.K."/>
            <person name="Ouyang C.Y."/>
            <person name="Ngai S.M."/>
            <person name="Chan T.F."/>
            <person name="Leung E.L."/>
            <person name="Liu L."/>
            <person name="Liu Z.G."/>
            <person name="Tsui S.K."/>
        </authorList>
    </citation>
    <scope>NUCLEOTIDE SEQUENCE [LARGE SCALE GENOMIC DNA]</scope>
    <source>
        <strain evidence="1">Derp</strain>
    </source>
</reference>
<dbReference type="EMBL" id="NJHN03000091">
    <property type="protein sequence ID" value="KAH9416488.1"/>
    <property type="molecule type" value="Genomic_DNA"/>
</dbReference>
<accession>A0ABQ8J1R4</accession>
<feature type="non-terminal residue" evidence="1">
    <location>
        <position position="1"/>
    </location>
</feature>
<gene>
    <name evidence="1" type="ORF">DERP_014537</name>
</gene>
<organism evidence="1 2">
    <name type="scientific">Dermatophagoides pteronyssinus</name>
    <name type="common">European house dust mite</name>
    <dbReference type="NCBI Taxonomy" id="6956"/>
    <lineage>
        <taxon>Eukaryota</taxon>
        <taxon>Metazoa</taxon>
        <taxon>Ecdysozoa</taxon>
        <taxon>Arthropoda</taxon>
        <taxon>Chelicerata</taxon>
        <taxon>Arachnida</taxon>
        <taxon>Acari</taxon>
        <taxon>Acariformes</taxon>
        <taxon>Sarcoptiformes</taxon>
        <taxon>Astigmata</taxon>
        <taxon>Psoroptidia</taxon>
        <taxon>Analgoidea</taxon>
        <taxon>Pyroglyphidae</taxon>
        <taxon>Dermatophagoidinae</taxon>
        <taxon>Dermatophagoides</taxon>
    </lineage>
</organism>
<evidence type="ECO:0000313" key="2">
    <source>
        <dbReference type="Proteomes" id="UP000887458"/>
    </source>
</evidence>
<keyword evidence="2" id="KW-1185">Reference proteome</keyword>
<evidence type="ECO:0000313" key="1">
    <source>
        <dbReference type="EMBL" id="KAH9416488.1"/>
    </source>
</evidence>
<name>A0ABQ8J1R4_DERPT</name>
<reference evidence="1 2" key="2">
    <citation type="journal article" date="2022" name="Mol. Biol. Evol.">
        <title>Comparative Genomics Reveals Insights into the Divergent Evolution of Astigmatic Mites and Household Pest Adaptations.</title>
        <authorList>
            <person name="Xiong Q."/>
            <person name="Wan A.T."/>
            <person name="Liu X."/>
            <person name="Fung C.S."/>
            <person name="Xiao X."/>
            <person name="Malainual N."/>
            <person name="Hou J."/>
            <person name="Wang L."/>
            <person name="Wang M."/>
            <person name="Yang K.Y."/>
            <person name="Cui Y."/>
            <person name="Leung E.L."/>
            <person name="Nong W."/>
            <person name="Shin S.K."/>
            <person name="Au S.W."/>
            <person name="Jeong K.Y."/>
            <person name="Chew F.T."/>
            <person name="Hui J.H."/>
            <person name="Leung T.F."/>
            <person name="Tungtrongchitr A."/>
            <person name="Zhong N."/>
            <person name="Liu Z."/>
            <person name="Tsui S.K."/>
        </authorList>
    </citation>
    <scope>NUCLEOTIDE SEQUENCE [LARGE SCALE GENOMIC DNA]</scope>
    <source>
        <strain evidence="1">Derp</strain>
    </source>
</reference>
<comment type="caution">
    <text evidence="1">The sequence shown here is derived from an EMBL/GenBank/DDBJ whole genome shotgun (WGS) entry which is preliminary data.</text>
</comment>
<protein>
    <submittedName>
        <fullName evidence="1">Uncharacterized protein</fullName>
    </submittedName>
</protein>
<proteinExistence type="predicted"/>